<dbReference type="AlphaFoldDB" id="A0A6L3ZGU5"/>
<dbReference type="Pfam" id="PF19937">
    <property type="entry name" value="GldC-like"/>
    <property type="match status" value="1"/>
</dbReference>
<evidence type="ECO:0000313" key="2">
    <source>
        <dbReference type="Proteomes" id="UP000484164"/>
    </source>
</evidence>
<dbReference type="RefSeq" id="WP_151691415.1">
    <property type="nucleotide sequence ID" value="NZ_BMGX01000002.1"/>
</dbReference>
<proteinExistence type="predicted"/>
<dbReference type="EMBL" id="WBVQ01000001">
    <property type="protein sequence ID" value="KAB2816843.1"/>
    <property type="molecule type" value="Genomic_DNA"/>
</dbReference>
<dbReference type="Proteomes" id="UP000484164">
    <property type="component" value="Unassembled WGS sequence"/>
</dbReference>
<gene>
    <name evidence="1" type="primary">gldC</name>
    <name evidence="1" type="ORF">F8C82_00145</name>
</gene>
<dbReference type="NCBIfam" id="TIGR03515">
    <property type="entry name" value="GldC"/>
    <property type="match status" value="1"/>
</dbReference>
<dbReference type="InterPro" id="IPR019854">
    <property type="entry name" value="Motility-assoc_prot_GldC"/>
</dbReference>
<keyword evidence="2" id="KW-1185">Reference proteome</keyword>
<organism evidence="1 2">
    <name type="scientific">Phaeocystidibacter marisrubri</name>
    <dbReference type="NCBI Taxonomy" id="1577780"/>
    <lineage>
        <taxon>Bacteria</taxon>
        <taxon>Pseudomonadati</taxon>
        <taxon>Bacteroidota</taxon>
        <taxon>Flavobacteriia</taxon>
        <taxon>Flavobacteriales</taxon>
        <taxon>Phaeocystidibacteraceae</taxon>
        <taxon>Phaeocystidibacter</taxon>
    </lineage>
</organism>
<sequence length="112" mass="13122">MSDTHKSQITIDIELDVNRVPEKMSWHAPDGGVDHQDTKAFMLGVWDDNAQETLRIDLWTKDMPVDQMKKFYHQTFLSMADNFERATDEKNMADDLRDYAAHFADKFNLLKK</sequence>
<accession>A0A6L3ZGU5</accession>
<name>A0A6L3ZGU5_9FLAO</name>
<dbReference type="OrthoDB" id="893422at2"/>
<protein>
    <submittedName>
        <fullName evidence="1">Gliding motility protein GldC</fullName>
    </submittedName>
</protein>
<evidence type="ECO:0000313" key="1">
    <source>
        <dbReference type="EMBL" id="KAB2816843.1"/>
    </source>
</evidence>
<reference evidence="1 2" key="1">
    <citation type="submission" date="2019-10" db="EMBL/GenBank/DDBJ databases">
        <title>Genome sequence of Phaeocystidibacter marisrubri JCM30614 (type strain).</title>
        <authorList>
            <person name="Bowman J.P."/>
        </authorList>
    </citation>
    <scope>NUCLEOTIDE SEQUENCE [LARGE SCALE GENOMIC DNA]</scope>
    <source>
        <strain evidence="1 2">JCM 30614</strain>
    </source>
</reference>
<comment type="caution">
    <text evidence="1">The sequence shown here is derived from an EMBL/GenBank/DDBJ whole genome shotgun (WGS) entry which is preliminary data.</text>
</comment>